<dbReference type="InterPro" id="IPR016024">
    <property type="entry name" value="ARM-type_fold"/>
</dbReference>
<dbReference type="GO" id="GO:0009306">
    <property type="term" value="P:protein secretion"/>
    <property type="evidence" value="ECO:0007669"/>
    <property type="project" value="TreeGrafter"/>
</dbReference>
<sequence length="932" mass="106183">MLDEKVETGTRTLKEVVEKGPQFTRDSPLDEAFKALCESIISKISGSKRYQDLGCDSNEQFVKQLLEHLGKIHDAACARQQIDGDELLPISLHDMRYLDTLVKLILFHGLEGNLPPNARSQTCPDELGNGILRCHRANPRTLVAVVDCLYPIASDTSRADDYVRMIVLRGPLYRKMILCLLHLFGSTEDAQYEKMVDVLETVQQTYELLTVYTSLVDIIRDPKLRALLLARLSTLPVRRSDGVLSLIDFVTGARENEQIDVEKICRVTEILVAKPKNMSSVQYFTKLFDQVREQLSHINRPLVITCLNDLISTLYQKNSRIIQDFLFKPIFDVLYNTPIKNYTSKQLNDVINVLISLTKNPSMEVMDALTSANGQNQFYLHLWIYALFLKKFQTLAPMIYDNDGNKIEETPTPYYNVILSLIKSYMVLTNHFESLDHLALNLINYEHPRWKYAVDLQTQLVSIAVKDEVEELPRSLTGQKERDGSFDLFKDIDMAVDLFVLLLNLIGNEEVTKNLFLNVLSRWVKSTIDKKKPNTLGGGESSALILVDLKILERMNKEFTSEIVKKPNDVLLLILELLGSITAEEKEKTDVDEDSDDEEAESAETTAASTIFDIVLELLGTVLDTKSSSMAPETLQAIYQKLDRHEDPRCQELRSKIQQFLQNTNNTEPQTESSTADNQLLLEAMNNLTDPMDPIKVQGLTTLARLVEKRSQVVQFPRFRTVFLQHLRFSDPYVYLNAIKALAVLCERDPNNTIDALLKIYLNLDKTHKIDEILKIGESLNLYIQREGQLFQGPNANNIVDACLSIVRKHNSLDNRIRMSAISLLGVSLRVNAIGIQNKIPLIFDCIFGILQLETTAKQSNYKDAFLVRRAAIHLVFDLINDKGFDLLPKNYNYNQLIVLLRYTKEHDDDALVRKHADEILQLTTRLSTLQI</sequence>
<name>A0A7H9HWV9_9SACH</name>
<dbReference type="SUPFAM" id="SSF48371">
    <property type="entry name" value="ARM repeat"/>
    <property type="match status" value="1"/>
</dbReference>
<evidence type="ECO:0000259" key="3">
    <source>
        <dbReference type="Pfam" id="PF10363"/>
    </source>
</evidence>
<dbReference type="Pfam" id="PF10363">
    <property type="entry name" value="RTP1_C1"/>
    <property type="match status" value="1"/>
</dbReference>
<dbReference type="Proteomes" id="UP000510647">
    <property type="component" value="Chromosome 6"/>
</dbReference>
<evidence type="ECO:0000313" key="4">
    <source>
        <dbReference type="EMBL" id="QLQ81376.1"/>
    </source>
</evidence>
<reference evidence="4 5" key="1">
    <citation type="submission" date="2020-06" db="EMBL/GenBank/DDBJ databases">
        <title>The yeast mating-type switching endonuclease HO is a domesticated member of an unorthodox homing genetic element family.</title>
        <authorList>
            <person name="Coughlan A.Y."/>
            <person name="Lombardi L."/>
            <person name="Braun-Galleani S."/>
            <person name="Martos A.R."/>
            <person name="Galeote V."/>
            <person name="Bigey F."/>
            <person name="Dequin S."/>
            <person name="Byrne K.P."/>
            <person name="Wolfe K.H."/>
        </authorList>
    </citation>
    <scope>NUCLEOTIDE SEQUENCE [LARGE SCALE GENOMIC DNA]</scope>
    <source>
        <strain evidence="4 5">CBS2947</strain>
    </source>
</reference>
<dbReference type="PANTHER" id="PTHR20959">
    <property type="entry name" value="TRANSPORT AND GOLGI ORGANIZATION PROTEIN 6 FAMILY MEMBER"/>
    <property type="match status" value="1"/>
</dbReference>
<protein>
    <recommendedName>
        <fullName evidence="3">RNA polymerase II assembly factor Rtp1 C-terminal domain-containing protein</fullName>
    </recommendedName>
</protein>
<proteinExistence type="inferred from homology"/>
<organism evidence="4 5">
    <name type="scientific">Torulaspora globosa</name>
    <dbReference type="NCBI Taxonomy" id="48254"/>
    <lineage>
        <taxon>Eukaryota</taxon>
        <taxon>Fungi</taxon>
        <taxon>Dikarya</taxon>
        <taxon>Ascomycota</taxon>
        <taxon>Saccharomycotina</taxon>
        <taxon>Saccharomycetes</taxon>
        <taxon>Saccharomycetales</taxon>
        <taxon>Saccharomycetaceae</taxon>
        <taxon>Torulaspora</taxon>
    </lineage>
</organism>
<dbReference type="AlphaFoldDB" id="A0A7H9HWV9"/>
<keyword evidence="5" id="KW-1185">Reference proteome</keyword>
<dbReference type="OrthoDB" id="39591at2759"/>
<dbReference type="InterPro" id="IPR019451">
    <property type="entry name" value="Rtp1_C1"/>
</dbReference>
<gene>
    <name evidence="4" type="ORF">HG537_0F01370</name>
</gene>
<accession>A0A7H9HWV9</accession>
<evidence type="ECO:0000256" key="2">
    <source>
        <dbReference type="SAM" id="MobiDB-lite"/>
    </source>
</evidence>
<dbReference type="EMBL" id="CP059272">
    <property type="protein sequence ID" value="QLQ81376.1"/>
    <property type="molecule type" value="Genomic_DNA"/>
</dbReference>
<comment type="similarity">
    <text evidence="1">Belongs to the Tango6 family.</text>
</comment>
<evidence type="ECO:0000313" key="5">
    <source>
        <dbReference type="Proteomes" id="UP000510647"/>
    </source>
</evidence>
<dbReference type="InterPro" id="IPR039600">
    <property type="entry name" value="TANGO6/Rtp1"/>
</dbReference>
<dbReference type="PANTHER" id="PTHR20959:SF1">
    <property type="entry name" value="TRANSPORT AND GOLGI ORGANIZATION PROTEIN 6 HOMOLOG"/>
    <property type="match status" value="1"/>
</dbReference>
<feature type="domain" description="RNA polymerase II assembly factor Rtp1 C-terminal" evidence="3">
    <location>
        <begin position="683"/>
        <end position="790"/>
    </location>
</feature>
<feature type="compositionally biased region" description="Acidic residues" evidence="2">
    <location>
        <begin position="590"/>
        <end position="602"/>
    </location>
</feature>
<feature type="region of interest" description="Disordered" evidence="2">
    <location>
        <begin position="586"/>
        <end position="605"/>
    </location>
</feature>
<evidence type="ECO:0000256" key="1">
    <source>
        <dbReference type="ARBA" id="ARBA00005724"/>
    </source>
</evidence>